<feature type="domain" description="Phosphatidate phosphatase APP1 catalytic" evidence="3">
    <location>
        <begin position="217"/>
        <end position="367"/>
    </location>
</feature>
<dbReference type="Pfam" id="PF09949">
    <property type="entry name" value="APP1_cat"/>
    <property type="match status" value="1"/>
</dbReference>
<reference evidence="4" key="1">
    <citation type="submission" date="2022-07" db="EMBL/GenBank/DDBJ databases">
        <title>Genome Sequence of Agrocybe chaxingu.</title>
        <authorList>
            <person name="Buettner E."/>
        </authorList>
    </citation>
    <scope>NUCLEOTIDE SEQUENCE</scope>
    <source>
        <strain evidence="4">MP-N11</strain>
    </source>
</reference>
<keyword evidence="5" id="KW-1185">Reference proteome</keyword>
<dbReference type="GO" id="GO:0008195">
    <property type="term" value="F:phosphatidate phosphatase activity"/>
    <property type="evidence" value="ECO:0007669"/>
    <property type="project" value="InterPro"/>
</dbReference>
<evidence type="ECO:0000313" key="5">
    <source>
        <dbReference type="Proteomes" id="UP001148786"/>
    </source>
</evidence>
<comment type="caution">
    <text evidence="4">The sequence shown here is derived from an EMBL/GenBank/DDBJ whole genome shotgun (WGS) entry which is preliminary data.</text>
</comment>
<proteinExistence type="predicted"/>
<dbReference type="AlphaFoldDB" id="A0A9W8MZM5"/>
<dbReference type="PANTHER" id="PTHR28208">
    <property type="entry name" value="PHOSPHATIDATE PHOSPHATASE APP1"/>
    <property type="match status" value="1"/>
</dbReference>
<dbReference type="Proteomes" id="UP001148786">
    <property type="component" value="Unassembled WGS sequence"/>
</dbReference>
<dbReference type="GO" id="GO:0030479">
    <property type="term" value="C:actin cortical patch"/>
    <property type="evidence" value="ECO:0007669"/>
    <property type="project" value="TreeGrafter"/>
</dbReference>
<protein>
    <recommendedName>
        <fullName evidence="3">Phosphatidate phosphatase APP1 catalytic domain-containing protein</fullName>
    </recommendedName>
</protein>
<dbReference type="InterPro" id="IPR019236">
    <property type="entry name" value="APP1_cat"/>
</dbReference>
<feature type="compositionally biased region" description="Low complexity" evidence="1">
    <location>
        <begin position="45"/>
        <end position="58"/>
    </location>
</feature>
<evidence type="ECO:0000256" key="1">
    <source>
        <dbReference type="SAM" id="MobiDB-lite"/>
    </source>
</evidence>
<organism evidence="4 5">
    <name type="scientific">Agrocybe chaxingu</name>
    <dbReference type="NCBI Taxonomy" id="84603"/>
    <lineage>
        <taxon>Eukaryota</taxon>
        <taxon>Fungi</taxon>
        <taxon>Dikarya</taxon>
        <taxon>Basidiomycota</taxon>
        <taxon>Agaricomycotina</taxon>
        <taxon>Agaricomycetes</taxon>
        <taxon>Agaricomycetidae</taxon>
        <taxon>Agaricales</taxon>
        <taxon>Agaricineae</taxon>
        <taxon>Strophariaceae</taxon>
        <taxon>Agrocybe</taxon>
    </lineage>
</organism>
<evidence type="ECO:0000313" key="4">
    <source>
        <dbReference type="EMBL" id="KAJ3515611.1"/>
    </source>
</evidence>
<dbReference type="PANTHER" id="PTHR28208:SF1">
    <property type="entry name" value="FILAMENT ORGANIZATION PROTEIN APP1-LIKE, PUTATIVE (AFU_ORTHOLOGUE AFUA_1G06650)-RELATED"/>
    <property type="match status" value="1"/>
</dbReference>
<feature type="region of interest" description="Disordered" evidence="1">
    <location>
        <begin position="45"/>
        <end position="64"/>
    </location>
</feature>
<dbReference type="InterPro" id="IPR052935">
    <property type="entry name" value="Mg2+_PAP"/>
</dbReference>
<evidence type="ECO:0000256" key="2">
    <source>
        <dbReference type="SAM" id="SignalP"/>
    </source>
</evidence>
<evidence type="ECO:0000259" key="3">
    <source>
        <dbReference type="Pfam" id="PF09949"/>
    </source>
</evidence>
<keyword evidence="2" id="KW-0732">Signal</keyword>
<gene>
    <name evidence="4" type="ORF">NLJ89_g1647</name>
</gene>
<feature type="chain" id="PRO_5040844622" description="Phosphatidate phosphatase APP1 catalytic domain-containing protein" evidence="2">
    <location>
        <begin position="20"/>
        <end position="411"/>
    </location>
</feature>
<sequence>MLLFKSYALLVLAVLSVTGAPVGTPKPASKGRAILNKGKVPVGKAPAAKAPAGKTTVGKGKGRAITSPGRAAPVAAAGAAAIPATAQTKAGSSISQKAHNLIDNIHATDDLIIFDSPAYPDANGNTIVALQTFASIRQIDLHKVSNAITGFLKTLHVDVGNSLNTFQERVKLLGAVGLPHKSVPFSVPRCSGTAQSGQTAGLPDLGISLKTVNLGKCDIDDTIKVSHVLDKAKLVKSTLLEPPKAVPGMPEVYASLAKSLKQPQFVYVSGSPYQLYPFLNSFIDTSYAASKGPILLKNLTAVDPVQVVKFITGSNTQAYKVMQIDRLRAMYPAKKWLMVGDSTEKDPEVYAEAFKKGVNVACIWIRNVDGSANTPARFAAAFTGIPKTKYRVYKDAEIPSLSKINVAGGQC</sequence>
<accession>A0A9W8MZM5</accession>
<dbReference type="EMBL" id="JANKHO010000088">
    <property type="protein sequence ID" value="KAJ3515611.1"/>
    <property type="molecule type" value="Genomic_DNA"/>
</dbReference>
<dbReference type="OrthoDB" id="2117591at2759"/>
<feature type="signal peptide" evidence="2">
    <location>
        <begin position="1"/>
        <end position="19"/>
    </location>
</feature>
<name>A0A9W8MZM5_9AGAR</name>